<dbReference type="SUPFAM" id="SSF53756">
    <property type="entry name" value="UDP-Glycosyltransferase/glycogen phosphorylase"/>
    <property type="match status" value="1"/>
</dbReference>
<feature type="domain" description="Glycosyl transferase family 1" evidence="1">
    <location>
        <begin position="212"/>
        <end position="370"/>
    </location>
</feature>
<dbReference type="AlphaFoldDB" id="A0A7S7NW25"/>
<protein>
    <submittedName>
        <fullName evidence="3">Glycosyltransferase</fullName>
    </submittedName>
</protein>
<keyword evidence="4" id="KW-1185">Reference proteome</keyword>
<proteinExistence type="predicted"/>
<dbReference type="InterPro" id="IPR001296">
    <property type="entry name" value="Glyco_trans_1"/>
</dbReference>
<name>A0A7S7NW25_PALFE</name>
<dbReference type="Proteomes" id="UP000593892">
    <property type="component" value="Chromosome"/>
</dbReference>
<evidence type="ECO:0000313" key="3">
    <source>
        <dbReference type="EMBL" id="QOY90871.1"/>
    </source>
</evidence>
<feature type="domain" description="Glycosyltransferase subfamily 4-like N-terminal" evidence="2">
    <location>
        <begin position="32"/>
        <end position="193"/>
    </location>
</feature>
<evidence type="ECO:0000313" key="4">
    <source>
        <dbReference type="Proteomes" id="UP000593892"/>
    </source>
</evidence>
<dbReference type="Pfam" id="PF00534">
    <property type="entry name" value="Glycos_transf_1"/>
    <property type="match status" value="1"/>
</dbReference>
<evidence type="ECO:0000259" key="2">
    <source>
        <dbReference type="Pfam" id="PF13439"/>
    </source>
</evidence>
<dbReference type="GO" id="GO:0016757">
    <property type="term" value="F:glycosyltransferase activity"/>
    <property type="evidence" value="ECO:0007669"/>
    <property type="project" value="InterPro"/>
</dbReference>
<sequence>MATSVALETREARRMGDGRRILMFLTSLDDEGGAEVQVVQLAIRLHSRGWKVMVVSMLRPQSAEARLRSAGIPVFGLNMTPSVPDPRALLRLRRIVAGFKPHVMHAHMAHASLMARSLRLVARIPRLICTLHGARMYNTRGQGWALRELAHRFTDPLANRTTAVSREAAAHYTATGAVSQKRMFVVYNGIDCEKYNFDAGMRMMMRSELGLTGQFVWLAAGRLQQVKDFPTMLRAFALACDDRPDSLLLIAGDGVLKPELQQLASELHIESKVRFLGRRKDVPALMSAADGFLLTSVFEGLPLVLLEAAASKLPAVATNTGGNSEALVDGRTGYLAEVGNPASIAASMLRLCQQPQAELQEMQHAAREHARNNFEFSGIVRQWERVYEEVIAPQGAKR</sequence>
<dbReference type="PANTHER" id="PTHR12526">
    <property type="entry name" value="GLYCOSYLTRANSFERASE"/>
    <property type="match status" value="1"/>
</dbReference>
<accession>A0A7S7NW25</accession>
<keyword evidence="3" id="KW-0808">Transferase</keyword>
<dbReference type="PANTHER" id="PTHR12526:SF630">
    <property type="entry name" value="GLYCOSYLTRANSFERASE"/>
    <property type="match status" value="1"/>
</dbReference>
<reference evidence="3 4" key="1">
    <citation type="submission" date="2020-10" db="EMBL/GenBank/DDBJ databases">
        <title>Complete genome sequence of Paludibaculum fermentans P105T, a facultatively anaerobic acidobacterium capable of dissimilatory Fe(III) reduction.</title>
        <authorList>
            <person name="Dedysh S.N."/>
            <person name="Beletsky A.V."/>
            <person name="Kulichevskaya I.S."/>
            <person name="Mardanov A.V."/>
            <person name="Ravin N.V."/>
        </authorList>
    </citation>
    <scope>NUCLEOTIDE SEQUENCE [LARGE SCALE GENOMIC DNA]</scope>
    <source>
        <strain evidence="3 4">P105</strain>
    </source>
</reference>
<gene>
    <name evidence="3" type="ORF">IRI77_13275</name>
</gene>
<dbReference type="RefSeq" id="WP_194452528.1">
    <property type="nucleotide sequence ID" value="NZ_CP063849.1"/>
</dbReference>
<evidence type="ECO:0000259" key="1">
    <source>
        <dbReference type="Pfam" id="PF00534"/>
    </source>
</evidence>
<dbReference type="KEGG" id="pfer:IRI77_13275"/>
<dbReference type="InterPro" id="IPR028098">
    <property type="entry name" value="Glyco_trans_4-like_N"/>
</dbReference>
<dbReference type="Gene3D" id="3.40.50.2000">
    <property type="entry name" value="Glycogen Phosphorylase B"/>
    <property type="match status" value="2"/>
</dbReference>
<dbReference type="EMBL" id="CP063849">
    <property type="protein sequence ID" value="QOY90871.1"/>
    <property type="molecule type" value="Genomic_DNA"/>
</dbReference>
<organism evidence="3 4">
    <name type="scientific">Paludibaculum fermentans</name>
    <dbReference type="NCBI Taxonomy" id="1473598"/>
    <lineage>
        <taxon>Bacteria</taxon>
        <taxon>Pseudomonadati</taxon>
        <taxon>Acidobacteriota</taxon>
        <taxon>Terriglobia</taxon>
        <taxon>Bryobacterales</taxon>
        <taxon>Bryobacteraceae</taxon>
        <taxon>Paludibaculum</taxon>
    </lineage>
</organism>
<dbReference type="Pfam" id="PF13439">
    <property type="entry name" value="Glyco_transf_4"/>
    <property type="match status" value="1"/>
</dbReference>